<dbReference type="InterPro" id="IPR005829">
    <property type="entry name" value="Sugar_transporter_CS"/>
</dbReference>
<evidence type="ECO:0000256" key="4">
    <source>
        <dbReference type="ARBA" id="ARBA00022692"/>
    </source>
</evidence>
<feature type="transmembrane region" description="Helical" evidence="8">
    <location>
        <begin position="87"/>
        <end position="111"/>
    </location>
</feature>
<reference evidence="11" key="1">
    <citation type="submission" date="2015-11" db="EMBL/GenBank/DDBJ databases">
        <title>Complete genome sequence of a polyethylene-glycol degrader Sphingopyxis macrogoltabida 203N (NBRC 111659).</title>
        <authorList>
            <person name="Yoshiyuki O."/>
            <person name="Shouta N."/>
            <person name="Nagata Y."/>
            <person name="Numata M."/>
            <person name="Tsuchikane K."/>
            <person name="Hosoyama A."/>
            <person name="Yamazoe A."/>
            <person name="Tsuda M."/>
            <person name="Fujita N."/>
            <person name="Kawai F."/>
        </authorList>
    </citation>
    <scope>NUCLEOTIDE SEQUENCE [LARGE SCALE GENOMIC DNA]</scope>
    <source>
        <strain evidence="11">203N</strain>
    </source>
</reference>
<organism evidence="10 11">
    <name type="scientific">Sphingopyxis macrogoltabida</name>
    <name type="common">Sphingomonas macrogoltabidus</name>
    <dbReference type="NCBI Taxonomy" id="33050"/>
    <lineage>
        <taxon>Bacteria</taxon>
        <taxon>Pseudomonadati</taxon>
        <taxon>Pseudomonadota</taxon>
        <taxon>Alphaproteobacteria</taxon>
        <taxon>Sphingomonadales</taxon>
        <taxon>Sphingomonadaceae</taxon>
        <taxon>Sphingopyxis</taxon>
    </lineage>
</organism>
<keyword evidence="2" id="KW-0813">Transport</keyword>
<evidence type="ECO:0000256" key="1">
    <source>
        <dbReference type="ARBA" id="ARBA00004651"/>
    </source>
</evidence>
<protein>
    <recommendedName>
        <fullName evidence="9">Major facilitator superfamily (MFS) profile domain-containing protein</fullName>
    </recommendedName>
</protein>
<dbReference type="FunFam" id="1.20.1250.20:FF:000001">
    <property type="entry name" value="Dicarboxylate MFS transporter"/>
    <property type="match status" value="1"/>
</dbReference>
<gene>
    <name evidence="10" type="ORF">ATM17_07765</name>
</gene>
<feature type="transmembrane region" description="Helical" evidence="8">
    <location>
        <begin position="232"/>
        <end position="250"/>
    </location>
</feature>
<comment type="subcellular location">
    <subcellularLocation>
        <location evidence="1">Cell membrane</location>
        <topology evidence="1">Multi-pass membrane protein</topology>
    </subcellularLocation>
</comment>
<evidence type="ECO:0000313" key="10">
    <source>
        <dbReference type="EMBL" id="AMU88938.1"/>
    </source>
</evidence>
<dbReference type="Gene3D" id="1.20.1250.20">
    <property type="entry name" value="MFS general substrate transporter like domains"/>
    <property type="match status" value="2"/>
</dbReference>
<dbReference type="AlphaFoldDB" id="A0AAC9AUP8"/>
<dbReference type="PROSITE" id="PS00216">
    <property type="entry name" value="SUGAR_TRANSPORT_1"/>
    <property type="match status" value="1"/>
</dbReference>
<dbReference type="InterPro" id="IPR036259">
    <property type="entry name" value="MFS_trans_sf"/>
</dbReference>
<feature type="transmembrane region" description="Helical" evidence="8">
    <location>
        <begin position="394"/>
        <end position="412"/>
    </location>
</feature>
<keyword evidence="11" id="KW-1185">Reference proteome</keyword>
<feature type="transmembrane region" description="Helical" evidence="8">
    <location>
        <begin position="298"/>
        <end position="317"/>
    </location>
</feature>
<evidence type="ECO:0000259" key="9">
    <source>
        <dbReference type="PROSITE" id="PS50850"/>
    </source>
</evidence>
<dbReference type="RefSeq" id="WP_054728147.1">
    <property type="nucleotide sequence ID" value="NZ_CP009429.1"/>
</dbReference>
<dbReference type="InterPro" id="IPR005828">
    <property type="entry name" value="MFS_sugar_transport-like"/>
</dbReference>
<keyword evidence="4 8" id="KW-0812">Transmembrane</keyword>
<dbReference type="GO" id="GO:0015293">
    <property type="term" value="F:symporter activity"/>
    <property type="evidence" value="ECO:0007669"/>
    <property type="project" value="UniProtKB-KW"/>
</dbReference>
<dbReference type="PANTHER" id="PTHR43528:SF3">
    <property type="entry name" value="CITRATE-PROTON SYMPORTER"/>
    <property type="match status" value="1"/>
</dbReference>
<keyword evidence="3" id="KW-1003">Cell membrane</keyword>
<feature type="transmembrane region" description="Helical" evidence="8">
    <location>
        <begin position="52"/>
        <end position="75"/>
    </location>
</feature>
<accession>A0AAC9AUP8</accession>
<dbReference type="Proteomes" id="UP000076088">
    <property type="component" value="Chromosome"/>
</dbReference>
<feature type="transmembrane region" description="Helical" evidence="8">
    <location>
        <begin position="360"/>
        <end position="382"/>
    </location>
</feature>
<feature type="domain" description="Major facilitator superfamily (MFS) profile" evidence="9">
    <location>
        <begin position="15"/>
        <end position="415"/>
    </location>
</feature>
<dbReference type="KEGG" id="smaz:LH19_12120"/>
<dbReference type="SUPFAM" id="SSF103473">
    <property type="entry name" value="MFS general substrate transporter"/>
    <property type="match status" value="1"/>
</dbReference>
<dbReference type="InterPro" id="IPR020846">
    <property type="entry name" value="MFS_dom"/>
</dbReference>
<evidence type="ECO:0000256" key="6">
    <source>
        <dbReference type="ARBA" id="ARBA00022989"/>
    </source>
</evidence>
<dbReference type="EMBL" id="CP013344">
    <property type="protein sequence ID" value="AMU88938.1"/>
    <property type="molecule type" value="Genomic_DNA"/>
</dbReference>
<feature type="transmembrane region" description="Helical" evidence="8">
    <location>
        <begin position="186"/>
        <end position="206"/>
    </location>
</feature>
<dbReference type="PROSITE" id="PS50850">
    <property type="entry name" value="MFS"/>
    <property type="match status" value="1"/>
</dbReference>
<dbReference type="PANTHER" id="PTHR43528">
    <property type="entry name" value="ALPHA-KETOGLUTARATE PERMEASE"/>
    <property type="match status" value="1"/>
</dbReference>
<sequence length="431" mass="44805">MGAEGTAPAAASKKQVAGVCLGNAIEFYDFVTYAYFAAQIGRTFFPTDTPGLSLLASLATFGVGFLTRPLGAILLGRFADRVGRKPAMLVSFGLMGFASLALPLIPSYAAIGVAAPVMVVLCRLIQGFAVGGEVGAATAFLMEAAPANRRGLYTSLQAMSADLSALTAGTIGLLLSTLMSDAMLDAWGWRIALLLGAAIIPIGLVLRRTLVETLHPEAAAEPVEIAVSYRRIAIAGVCLVAAATTTNYLLKYMTTYASATLGMTTQFAFGATVVVGLCGAICAPLAGSLSDRIGRKPVMLVPWIALALAVFPCFELLEQQRTATALYAACAILAICSTFASSVFFVVIAESLPQRVRSGALGLIYALAVSVFGGSAQFTVAWLTQLTGSPMTPAWYMIGGVVVGLIAMYSIPETAPVKRAARLPHGKEPVA</sequence>
<evidence type="ECO:0000256" key="5">
    <source>
        <dbReference type="ARBA" id="ARBA00022847"/>
    </source>
</evidence>
<reference evidence="10 11" key="2">
    <citation type="journal article" date="2016" name="Genome Announc.">
        <title>Complete Genome Sequence of Sphingopyxis macrogoltabida Strain 203N (NBRC 111659), a Polyethylene Glycol Degrader.</title>
        <authorList>
            <person name="Ohtsubo Y."/>
            <person name="Nonoyama S."/>
            <person name="Nagata Y."/>
            <person name="Numata M."/>
            <person name="Tsuchikane K."/>
            <person name="Hosoyama A."/>
            <person name="Yamazoe A."/>
            <person name="Tsuda M."/>
            <person name="Fujita N."/>
            <person name="Kawai F."/>
        </authorList>
    </citation>
    <scope>NUCLEOTIDE SEQUENCE [LARGE SCALE GENOMIC DNA]</scope>
    <source>
        <strain evidence="10 11">203N</strain>
    </source>
</reference>
<feature type="transmembrane region" description="Helical" evidence="8">
    <location>
        <begin position="266"/>
        <end position="286"/>
    </location>
</feature>
<feature type="transmembrane region" description="Helical" evidence="8">
    <location>
        <begin position="323"/>
        <end position="348"/>
    </location>
</feature>
<name>A0AAC9AUP8_SPHMC</name>
<evidence type="ECO:0000256" key="3">
    <source>
        <dbReference type="ARBA" id="ARBA00022475"/>
    </source>
</evidence>
<keyword evidence="6 8" id="KW-1133">Transmembrane helix</keyword>
<dbReference type="Pfam" id="PF00083">
    <property type="entry name" value="Sugar_tr"/>
    <property type="match status" value="2"/>
</dbReference>
<proteinExistence type="predicted"/>
<dbReference type="GO" id="GO:0005886">
    <property type="term" value="C:plasma membrane"/>
    <property type="evidence" value="ECO:0007669"/>
    <property type="project" value="UniProtKB-SubCell"/>
</dbReference>
<dbReference type="PROSITE" id="PS00217">
    <property type="entry name" value="SUGAR_TRANSPORT_2"/>
    <property type="match status" value="1"/>
</dbReference>
<evidence type="ECO:0000256" key="8">
    <source>
        <dbReference type="SAM" id="Phobius"/>
    </source>
</evidence>
<evidence type="ECO:0000256" key="7">
    <source>
        <dbReference type="ARBA" id="ARBA00023136"/>
    </source>
</evidence>
<keyword evidence="5" id="KW-0769">Symport</keyword>
<evidence type="ECO:0000313" key="11">
    <source>
        <dbReference type="Proteomes" id="UP000076088"/>
    </source>
</evidence>
<keyword evidence="7 8" id="KW-0472">Membrane</keyword>
<dbReference type="InterPro" id="IPR051084">
    <property type="entry name" value="H+-coupled_symporters"/>
</dbReference>
<evidence type="ECO:0000256" key="2">
    <source>
        <dbReference type="ARBA" id="ARBA00022448"/>
    </source>
</evidence>